<gene>
    <name evidence="2" type="ORF">GCM10022399_37050</name>
</gene>
<protein>
    <submittedName>
        <fullName evidence="2">Uncharacterized protein</fullName>
    </submittedName>
</protein>
<feature type="region of interest" description="Disordered" evidence="1">
    <location>
        <begin position="181"/>
        <end position="211"/>
    </location>
</feature>
<sequence>MNTQTSAAVPSTPWDEVDLVSVESLVRLSEVDGPCITVYLHTSVTGPDTRLSPSRLRTQVRQAAADLAEAGVDEGVAAELLEQLRTLESDADFWEVRRPGLAFFVAPGFAMRARLPVAPTDQVVLGPAFRLRPLIPLVTPSSGFLVLALAQNRVRLLHGTRETVQELPLDAIPSSMQEAIPQEEMERHGQSHSSGRSAGRRERQVHGQGNEADYDKAALERFFRAVDEPLTQRFGRRGEPLVLACVGYYLPIYRHVSRYPTVVDKAVEGNPERRTADELHAAAWEIVAADIGHREQALLDRFREADGTGLTASDPEQLLAAARDGRVDTLFVAPEPITSTAPNTATNSVPDTAGPASPQDDGLIDSAVAETIRHKGRCVPLGVLPVAGSAAALLRF</sequence>
<name>A0ABP7EDB7_9MICO</name>
<dbReference type="RefSeq" id="WP_344950115.1">
    <property type="nucleotide sequence ID" value="NZ_BAABDC010000007.1"/>
</dbReference>
<feature type="region of interest" description="Disordered" evidence="1">
    <location>
        <begin position="335"/>
        <end position="361"/>
    </location>
</feature>
<comment type="caution">
    <text evidence="2">The sequence shown here is derived from an EMBL/GenBank/DDBJ whole genome shotgun (WGS) entry which is preliminary data.</text>
</comment>
<evidence type="ECO:0000313" key="3">
    <source>
        <dbReference type="Proteomes" id="UP001501468"/>
    </source>
</evidence>
<dbReference type="Pfam" id="PF18845">
    <property type="entry name" value="baeRF_family3"/>
    <property type="match status" value="1"/>
</dbReference>
<evidence type="ECO:0000256" key="1">
    <source>
        <dbReference type="SAM" id="MobiDB-lite"/>
    </source>
</evidence>
<evidence type="ECO:0000313" key="2">
    <source>
        <dbReference type="EMBL" id="GAA3716943.1"/>
    </source>
</evidence>
<dbReference type="Proteomes" id="UP001501468">
    <property type="component" value="Unassembled WGS sequence"/>
</dbReference>
<organism evidence="2 3">
    <name type="scientific">Terrabacter ginsenosidimutans</name>
    <dbReference type="NCBI Taxonomy" id="490575"/>
    <lineage>
        <taxon>Bacteria</taxon>
        <taxon>Bacillati</taxon>
        <taxon>Actinomycetota</taxon>
        <taxon>Actinomycetes</taxon>
        <taxon>Micrococcales</taxon>
        <taxon>Intrasporangiaceae</taxon>
        <taxon>Terrabacter</taxon>
    </lineage>
</organism>
<dbReference type="EMBL" id="BAABDC010000007">
    <property type="protein sequence ID" value="GAA3716943.1"/>
    <property type="molecule type" value="Genomic_DNA"/>
</dbReference>
<proteinExistence type="predicted"/>
<dbReference type="InterPro" id="IPR041289">
    <property type="entry name" value="Bact_RF_family3"/>
</dbReference>
<feature type="compositionally biased region" description="Polar residues" evidence="1">
    <location>
        <begin position="337"/>
        <end position="350"/>
    </location>
</feature>
<keyword evidence="3" id="KW-1185">Reference proteome</keyword>
<accession>A0ABP7EDB7</accession>
<reference evidence="3" key="1">
    <citation type="journal article" date="2019" name="Int. J. Syst. Evol. Microbiol.">
        <title>The Global Catalogue of Microorganisms (GCM) 10K type strain sequencing project: providing services to taxonomists for standard genome sequencing and annotation.</title>
        <authorList>
            <consortium name="The Broad Institute Genomics Platform"/>
            <consortium name="The Broad Institute Genome Sequencing Center for Infectious Disease"/>
            <person name="Wu L."/>
            <person name="Ma J."/>
        </authorList>
    </citation>
    <scope>NUCLEOTIDE SEQUENCE [LARGE SCALE GENOMIC DNA]</scope>
    <source>
        <strain evidence="3">JCM 17125</strain>
    </source>
</reference>